<accession>A0AAD8C0D0</accession>
<comment type="caution">
    <text evidence="7">The sequence shown here is derived from an EMBL/GenBank/DDBJ whole genome shotgun (WGS) entry which is preliminary data.</text>
</comment>
<name>A0AAD8C0D0_BIOPF</name>
<dbReference type="EMBL" id="JASAOG010000019">
    <property type="protein sequence ID" value="KAK0063973.1"/>
    <property type="molecule type" value="Genomic_DNA"/>
</dbReference>
<keyword evidence="3" id="KW-0233">DNA recombination</keyword>
<reference evidence="7" key="1">
    <citation type="journal article" date="2023" name="PLoS Negl. Trop. Dis.">
        <title>A genome sequence for Biomphalaria pfeifferi, the major vector snail for the human-infecting parasite Schistosoma mansoni.</title>
        <authorList>
            <person name="Bu L."/>
            <person name="Lu L."/>
            <person name="Laidemitt M.R."/>
            <person name="Zhang S.M."/>
            <person name="Mutuku M."/>
            <person name="Mkoji G."/>
            <person name="Steinauer M."/>
            <person name="Loker E.S."/>
        </authorList>
    </citation>
    <scope>NUCLEOTIDE SEQUENCE</scope>
    <source>
        <strain evidence="7">KasaAsao</strain>
    </source>
</reference>
<keyword evidence="4" id="KW-0234">DNA repair</keyword>
<evidence type="ECO:0000256" key="6">
    <source>
        <dbReference type="ARBA" id="ARBA00073403"/>
    </source>
</evidence>
<dbReference type="PANTHER" id="PTHR12132">
    <property type="entry name" value="DNA REPAIR AND RECOMBINATION PROTEIN RAD52, RAD59"/>
    <property type="match status" value="1"/>
</dbReference>
<dbReference type="GO" id="GO:0006312">
    <property type="term" value="P:mitotic recombination"/>
    <property type="evidence" value="ECO:0007669"/>
    <property type="project" value="TreeGrafter"/>
</dbReference>
<sequence length="339" mass="37654">MTSSSPRFGQIAFTNEEEEVIQNALRQRLGPEFISQRVGAAGLKVAYIEGWKLINLANEMFGFNGWSHGVSQQTIDFVDHVNGKYYVGVSALVKVQLKDGVYHEDVGYGVSEGMKSKALSLEKAKKEAVTDGLKRALKSFGNSMGNCLGDKDYLKCISKASKPQGELYNVESMKHTATDDVVEKVRYKGHEKRKTEESFMDETCRLPAKDCISKVKKRKESPTIENTIKQEQHGLKRCYSEQLPCYPEQLPKATSLTKLKDIPPGNPINGNIVKVEQGKQNIKESPSSASIDMLVEEDNFEIWTPDAEDLFAIDEASCLQNATVTKDTKKGPMNLTSGT</sequence>
<dbReference type="AlphaFoldDB" id="A0AAD8C0D0"/>
<organism evidence="7 8">
    <name type="scientific">Biomphalaria pfeifferi</name>
    <name type="common">Bloodfluke planorb</name>
    <name type="synonym">Freshwater snail</name>
    <dbReference type="NCBI Taxonomy" id="112525"/>
    <lineage>
        <taxon>Eukaryota</taxon>
        <taxon>Metazoa</taxon>
        <taxon>Spiralia</taxon>
        <taxon>Lophotrochozoa</taxon>
        <taxon>Mollusca</taxon>
        <taxon>Gastropoda</taxon>
        <taxon>Heterobranchia</taxon>
        <taxon>Euthyneura</taxon>
        <taxon>Panpulmonata</taxon>
        <taxon>Hygrophila</taxon>
        <taxon>Lymnaeoidea</taxon>
        <taxon>Planorbidae</taxon>
        <taxon>Biomphalaria</taxon>
    </lineage>
</organism>
<dbReference type="InterPro" id="IPR041247">
    <property type="entry name" value="Rad52_fam"/>
</dbReference>
<dbReference type="Proteomes" id="UP001233172">
    <property type="component" value="Unassembled WGS sequence"/>
</dbReference>
<dbReference type="Gene3D" id="3.30.390.80">
    <property type="entry name" value="DNA repair protein Rad52/59/22"/>
    <property type="match status" value="1"/>
</dbReference>
<dbReference type="InterPro" id="IPR004585">
    <property type="entry name" value="DNA_recomb/repair_Rad52"/>
</dbReference>
<comment type="similarity">
    <text evidence="1">Belongs to the RAD52 family.</text>
</comment>
<dbReference type="InterPro" id="IPR042525">
    <property type="entry name" value="Rad52_Rad59_Rad22_sf"/>
</dbReference>
<evidence type="ECO:0000256" key="3">
    <source>
        <dbReference type="ARBA" id="ARBA00023172"/>
    </source>
</evidence>
<dbReference type="FunFam" id="3.30.390.80:FF:000001">
    <property type="entry name" value="DNA repair protein RAD52 homolog"/>
    <property type="match status" value="1"/>
</dbReference>
<comment type="function">
    <text evidence="5">Involved in double-stranded break repair. Plays a central role in genetic recombination and DNA repair by promoting the annealing of complementary single-stranded DNA and by stimulation of the RAD51 recombinase.</text>
</comment>
<evidence type="ECO:0000256" key="2">
    <source>
        <dbReference type="ARBA" id="ARBA00022763"/>
    </source>
</evidence>
<gene>
    <name evidence="7" type="ORF">Bpfe_006658</name>
</gene>
<dbReference type="GO" id="GO:0000730">
    <property type="term" value="P:DNA recombinase assembly"/>
    <property type="evidence" value="ECO:0007669"/>
    <property type="project" value="InterPro"/>
</dbReference>
<reference evidence="7" key="2">
    <citation type="submission" date="2023-04" db="EMBL/GenBank/DDBJ databases">
        <authorList>
            <person name="Bu L."/>
            <person name="Lu L."/>
            <person name="Laidemitt M.R."/>
            <person name="Zhang S.M."/>
            <person name="Mutuku M."/>
            <person name="Mkoji G."/>
            <person name="Steinauer M."/>
            <person name="Loker E.S."/>
        </authorList>
    </citation>
    <scope>NUCLEOTIDE SEQUENCE</scope>
    <source>
        <strain evidence="7">KasaAsao</strain>
        <tissue evidence="7">Whole Snail</tissue>
    </source>
</reference>
<dbReference type="NCBIfam" id="TIGR00607">
    <property type="entry name" value="rad52"/>
    <property type="match status" value="1"/>
</dbReference>
<evidence type="ECO:0000256" key="5">
    <source>
        <dbReference type="ARBA" id="ARBA00053354"/>
    </source>
</evidence>
<dbReference type="GO" id="GO:0005634">
    <property type="term" value="C:nucleus"/>
    <property type="evidence" value="ECO:0007669"/>
    <property type="project" value="InterPro"/>
</dbReference>
<evidence type="ECO:0000313" key="7">
    <source>
        <dbReference type="EMBL" id="KAK0063973.1"/>
    </source>
</evidence>
<protein>
    <recommendedName>
        <fullName evidence="6">DNA repair protein RAD52 homolog</fullName>
    </recommendedName>
</protein>
<keyword evidence="2" id="KW-0227">DNA damage</keyword>
<evidence type="ECO:0000256" key="1">
    <source>
        <dbReference type="ARBA" id="ARBA00006638"/>
    </source>
</evidence>
<keyword evidence="8" id="KW-1185">Reference proteome</keyword>
<dbReference type="GO" id="GO:0010792">
    <property type="term" value="P:DNA double-strand break processing involved in repair via single-strand annealing"/>
    <property type="evidence" value="ECO:0007669"/>
    <property type="project" value="UniProtKB-ARBA"/>
</dbReference>
<dbReference type="SUPFAM" id="SSF54768">
    <property type="entry name" value="dsRNA-binding domain-like"/>
    <property type="match status" value="1"/>
</dbReference>
<dbReference type="PANTHER" id="PTHR12132:SF1">
    <property type="entry name" value="DNA REPAIR PROTEIN RAD52 HOMOLOG"/>
    <property type="match status" value="1"/>
</dbReference>
<evidence type="ECO:0000256" key="4">
    <source>
        <dbReference type="ARBA" id="ARBA00023204"/>
    </source>
</evidence>
<dbReference type="InterPro" id="IPR007232">
    <property type="entry name" value="Rad52_Rad59_Rad22"/>
</dbReference>
<dbReference type="Pfam" id="PF04098">
    <property type="entry name" value="Rad52_Rad22"/>
    <property type="match status" value="1"/>
</dbReference>
<proteinExistence type="inferred from homology"/>
<evidence type="ECO:0000313" key="8">
    <source>
        <dbReference type="Proteomes" id="UP001233172"/>
    </source>
</evidence>